<evidence type="ECO:0000313" key="6">
    <source>
        <dbReference type="Proteomes" id="UP001467690"/>
    </source>
</evidence>
<dbReference type="NCBIfam" id="TIGR00254">
    <property type="entry name" value="GGDEF"/>
    <property type="match status" value="1"/>
</dbReference>
<sequence>MIHQLQRGPGRGRSFVKRIYVPRILGLGFGAFPVGSVLYELNYTTPVWLLMLFCALIWPHIAYIVGLRAKYPYNAEFRNLLFDAAIVGFWIAMMGFNLVPSLLLLSANGLNNISAGGVKFYLKGWGATLIGMCLAFLIIEPFIYLDSSQLSIMICIPLVLIYPLLVGFVTFRLSIKLMEERQHALVLSKTDALSQLNNRGHWESLVLKKFDAGKATNEKPALLMIDIDHFKRINDTHGHLAGDKVLICFAQAMKNFFHGTNAELGRYGGEEFGVLLPDTDPMSAKQVAEAFCRYLAKQELSICTELDIKLTVSIGIALLTPNMQDFSQWIDIADQALYKAKDNGRNQVCLAKQDNRHFIATAVSS</sequence>
<feature type="transmembrane region" description="Helical" evidence="3">
    <location>
        <begin position="20"/>
        <end position="41"/>
    </location>
</feature>
<organism evidence="5 6">
    <name type="scientific">Catenovulum sediminis</name>
    <dbReference type="NCBI Taxonomy" id="1740262"/>
    <lineage>
        <taxon>Bacteria</taxon>
        <taxon>Pseudomonadati</taxon>
        <taxon>Pseudomonadota</taxon>
        <taxon>Gammaproteobacteria</taxon>
        <taxon>Alteromonadales</taxon>
        <taxon>Alteromonadaceae</taxon>
        <taxon>Catenovulum</taxon>
    </lineage>
</organism>
<gene>
    <name evidence="5" type="ORF">ABS311_08395</name>
</gene>
<evidence type="ECO:0000313" key="5">
    <source>
        <dbReference type="EMBL" id="MER2491903.1"/>
    </source>
</evidence>
<evidence type="ECO:0000256" key="1">
    <source>
        <dbReference type="ARBA" id="ARBA00012528"/>
    </source>
</evidence>
<comment type="caution">
    <text evidence="5">The sequence shown here is derived from an EMBL/GenBank/DDBJ whole genome shotgun (WGS) entry which is preliminary data.</text>
</comment>
<dbReference type="Gene3D" id="3.30.70.270">
    <property type="match status" value="1"/>
</dbReference>
<dbReference type="RefSeq" id="WP_350401450.1">
    <property type="nucleotide sequence ID" value="NZ_JBELOE010000152.1"/>
</dbReference>
<keyword evidence="3" id="KW-0812">Transmembrane</keyword>
<dbReference type="InterPro" id="IPR029787">
    <property type="entry name" value="Nucleotide_cyclase"/>
</dbReference>
<feature type="transmembrane region" description="Helical" evidence="3">
    <location>
        <begin position="125"/>
        <end position="145"/>
    </location>
</feature>
<dbReference type="PANTHER" id="PTHR45138">
    <property type="entry name" value="REGULATORY COMPONENTS OF SENSORY TRANSDUCTION SYSTEM"/>
    <property type="match status" value="1"/>
</dbReference>
<evidence type="ECO:0000259" key="4">
    <source>
        <dbReference type="PROSITE" id="PS50887"/>
    </source>
</evidence>
<dbReference type="InterPro" id="IPR000160">
    <property type="entry name" value="GGDEF_dom"/>
</dbReference>
<reference evidence="5 6" key="1">
    <citation type="submission" date="2024-06" db="EMBL/GenBank/DDBJ databases">
        <authorList>
            <person name="Chen R.Y."/>
        </authorList>
    </citation>
    <scope>NUCLEOTIDE SEQUENCE [LARGE SCALE GENOMIC DNA]</scope>
    <source>
        <strain evidence="5 6">D2</strain>
    </source>
</reference>
<dbReference type="PROSITE" id="PS50887">
    <property type="entry name" value="GGDEF"/>
    <property type="match status" value="1"/>
</dbReference>
<dbReference type="SMART" id="SM00267">
    <property type="entry name" value="GGDEF"/>
    <property type="match status" value="1"/>
</dbReference>
<dbReference type="EMBL" id="JBELOE010000152">
    <property type="protein sequence ID" value="MER2491903.1"/>
    <property type="molecule type" value="Genomic_DNA"/>
</dbReference>
<protein>
    <recommendedName>
        <fullName evidence="1">diguanylate cyclase</fullName>
        <ecNumber evidence="1">2.7.7.65</ecNumber>
    </recommendedName>
</protein>
<dbReference type="SUPFAM" id="SSF55073">
    <property type="entry name" value="Nucleotide cyclase"/>
    <property type="match status" value="1"/>
</dbReference>
<keyword evidence="3" id="KW-0472">Membrane</keyword>
<name>A0ABV1RG35_9ALTE</name>
<dbReference type="PANTHER" id="PTHR45138:SF9">
    <property type="entry name" value="DIGUANYLATE CYCLASE DGCM-RELATED"/>
    <property type="match status" value="1"/>
</dbReference>
<comment type="catalytic activity">
    <reaction evidence="2">
        <text>2 GTP = 3',3'-c-di-GMP + 2 diphosphate</text>
        <dbReference type="Rhea" id="RHEA:24898"/>
        <dbReference type="ChEBI" id="CHEBI:33019"/>
        <dbReference type="ChEBI" id="CHEBI:37565"/>
        <dbReference type="ChEBI" id="CHEBI:58805"/>
        <dbReference type="EC" id="2.7.7.65"/>
    </reaction>
</comment>
<dbReference type="EC" id="2.7.7.65" evidence="1"/>
<keyword evidence="3" id="KW-1133">Transmembrane helix</keyword>
<feature type="transmembrane region" description="Helical" evidence="3">
    <location>
        <begin position="47"/>
        <end position="68"/>
    </location>
</feature>
<keyword evidence="5" id="KW-0548">Nucleotidyltransferase</keyword>
<proteinExistence type="predicted"/>
<dbReference type="InterPro" id="IPR050469">
    <property type="entry name" value="Diguanylate_Cyclase"/>
</dbReference>
<dbReference type="Pfam" id="PF00990">
    <property type="entry name" value="GGDEF"/>
    <property type="match status" value="1"/>
</dbReference>
<evidence type="ECO:0000256" key="2">
    <source>
        <dbReference type="ARBA" id="ARBA00034247"/>
    </source>
</evidence>
<evidence type="ECO:0000256" key="3">
    <source>
        <dbReference type="SAM" id="Phobius"/>
    </source>
</evidence>
<keyword evidence="5" id="KW-0808">Transferase</keyword>
<dbReference type="CDD" id="cd01949">
    <property type="entry name" value="GGDEF"/>
    <property type="match status" value="1"/>
</dbReference>
<dbReference type="InterPro" id="IPR007894">
    <property type="entry name" value="MASE2"/>
</dbReference>
<dbReference type="Pfam" id="PF05230">
    <property type="entry name" value="MASE2"/>
    <property type="match status" value="1"/>
</dbReference>
<feature type="transmembrane region" description="Helical" evidence="3">
    <location>
        <begin position="80"/>
        <end position="105"/>
    </location>
</feature>
<feature type="domain" description="GGDEF" evidence="4">
    <location>
        <begin position="218"/>
        <end position="353"/>
    </location>
</feature>
<dbReference type="GO" id="GO:0052621">
    <property type="term" value="F:diguanylate cyclase activity"/>
    <property type="evidence" value="ECO:0007669"/>
    <property type="project" value="UniProtKB-EC"/>
</dbReference>
<feature type="transmembrane region" description="Helical" evidence="3">
    <location>
        <begin position="152"/>
        <end position="171"/>
    </location>
</feature>
<dbReference type="InterPro" id="IPR043128">
    <property type="entry name" value="Rev_trsase/Diguanyl_cyclase"/>
</dbReference>
<keyword evidence="6" id="KW-1185">Reference proteome</keyword>
<dbReference type="Proteomes" id="UP001467690">
    <property type="component" value="Unassembled WGS sequence"/>
</dbReference>
<accession>A0ABV1RG35</accession>